<dbReference type="PROSITE" id="PS51257">
    <property type="entry name" value="PROKAR_LIPOPROTEIN"/>
    <property type="match status" value="1"/>
</dbReference>
<evidence type="ECO:0000313" key="3">
    <source>
        <dbReference type="EMBL" id="WDZ84264.1"/>
    </source>
</evidence>
<name>A0ABY7ZQW7_9ACTN</name>
<keyword evidence="2" id="KW-0732">Signal</keyword>
<sequence length="416" mass="42328">MSSRRAVALLALVAVLSTACEPAADPDAAAPPPITPAWQPVTLPAPPGPPGRLLVRDAAACADRWYVLGGVADAAGATRPAAWTSADGTTWTSIAMLPKSYYGKQHVLYSVACRDGRVALLGSKRGGAHANPRTSSWRQLPDGSLAEVTAPFELFGGPRAVNVARMVAGPPGWLITGNRTGGAASWVSPDSNRFTIVEGAPELASDARGETWGFDAVGHDGRWLMVGGLVPAGRTDRDPLAWTSADGVAWQRVPVPGGPEYDELQRVVLLDGVPVAVGLRGRAFGTWRADAAPADGSPAAGGGPATSGTPTAGGDAEAGGWRVAGGFGTARVDGVPGIRGLTVVAGRLVAVTVDGGGHALWASTDRGDSWRSVEVPVSMPAGAERSVALAASGERLLLVVDDASAGRVFLASLPGD</sequence>
<organism evidence="3 4">
    <name type="scientific">Micromonospora cathayae</name>
    <dbReference type="NCBI Taxonomy" id="3028804"/>
    <lineage>
        <taxon>Bacteria</taxon>
        <taxon>Bacillati</taxon>
        <taxon>Actinomycetota</taxon>
        <taxon>Actinomycetes</taxon>
        <taxon>Micromonosporales</taxon>
        <taxon>Micromonosporaceae</taxon>
        <taxon>Micromonospora</taxon>
    </lineage>
</organism>
<dbReference type="EMBL" id="CP118615">
    <property type="protein sequence ID" value="WDZ84264.1"/>
    <property type="molecule type" value="Genomic_DNA"/>
</dbReference>
<proteinExistence type="predicted"/>
<dbReference type="SUPFAM" id="SSF50939">
    <property type="entry name" value="Sialidases"/>
    <property type="match status" value="1"/>
</dbReference>
<evidence type="ECO:0000256" key="1">
    <source>
        <dbReference type="SAM" id="MobiDB-lite"/>
    </source>
</evidence>
<feature type="compositionally biased region" description="Low complexity" evidence="1">
    <location>
        <begin position="306"/>
        <end position="315"/>
    </location>
</feature>
<dbReference type="RefSeq" id="WP_275030826.1">
    <property type="nucleotide sequence ID" value="NZ_CP118615.1"/>
</dbReference>
<feature type="chain" id="PRO_5047313138" description="Kelch motif-containing protein" evidence="2">
    <location>
        <begin position="20"/>
        <end position="416"/>
    </location>
</feature>
<gene>
    <name evidence="3" type="ORF">PVK37_28030</name>
</gene>
<reference evidence="3 4" key="1">
    <citation type="submission" date="2023-02" db="EMBL/GenBank/DDBJ databases">
        <authorList>
            <person name="Mo P."/>
        </authorList>
    </citation>
    <scope>NUCLEOTIDE SEQUENCE [LARGE SCALE GENOMIC DNA]</scope>
    <source>
        <strain evidence="3 4">HUAS 3</strain>
    </source>
</reference>
<accession>A0ABY7ZQW7</accession>
<dbReference type="InterPro" id="IPR036278">
    <property type="entry name" value="Sialidase_sf"/>
</dbReference>
<feature type="signal peptide" evidence="2">
    <location>
        <begin position="1"/>
        <end position="19"/>
    </location>
</feature>
<keyword evidence="4" id="KW-1185">Reference proteome</keyword>
<protein>
    <recommendedName>
        <fullName evidence="5">Kelch motif-containing protein</fullName>
    </recommendedName>
</protein>
<feature type="region of interest" description="Disordered" evidence="1">
    <location>
        <begin position="293"/>
        <end position="317"/>
    </location>
</feature>
<evidence type="ECO:0000313" key="4">
    <source>
        <dbReference type="Proteomes" id="UP001219605"/>
    </source>
</evidence>
<evidence type="ECO:0008006" key="5">
    <source>
        <dbReference type="Google" id="ProtNLM"/>
    </source>
</evidence>
<evidence type="ECO:0000256" key="2">
    <source>
        <dbReference type="SAM" id="SignalP"/>
    </source>
</evidence>
<dbReference type="Proteomes" id="UP001219605">
    <property type="component" value="Chromosome"/>
</dbReference>